<feature type="region of interest" description="Disordered" evidence="3">
    <location>
        <begin position="406"/>
        <end position="457"/>
    </location>
</feature>
<feature type="compositionally biased region" description="Low complexity" evidence="3">
    <location>
        <begin position="406"/>
        <end position="427"/>
    </location>
</feature>
<feature type="domain" description="Fungal lipase-type" evidence="4">
    <location>
        <begin position="554"/>
        <end position="661"/>
    </location>
</feature>
<feature type="compositionally biased region" description="Polar residues" evidence="3">
    <location>
        <begin position="314"/>
        <end position="324"/>
    </location>
</feature>
<reference evidence="5" key="1">
    <citation type="submission" date="2021-01" db="EMBL/GenBank/DDBJ databases">
        <authorList>
            <person name="Corre E."/>
            <person name="Pelletier E."/>
            <person name="Niang G."/>
            <person name="Scheremetjew M."/>
            <person name="Finn R."/>
            <person name="Kale V."/>
            <person name="Holt S."/>
            <person name="Cochrane G."/>
            <person name="Meng A."/>
            <person name="Brown T."/>
            <person name="Cohen L."/>
        </authorList>
    </citation>
    <scope>NUCLEOTIDE SEQUENCE</scope>
    <source>
        <strain evidence="5">Pop2</strain>
    </source>
</reference>
<proteinExistence type="predicted"/>
<name>A0A7S2EBT0_9STRA</name>
<keyword evidence="1" id="KW-0378">Hydrolase</keyword>
<dbReference type="Gene3D" id="3.40.50.1820">
    <property type="entry name" value="alpha/beta hydrolase"/>
    <property type="match status" value="1"/>
</dbReference>
<dbReference type="GO" id="GO:0008970">
    <property type="term" value="F:phospholipase A1 activity"/>
    <property type="evidence" value="ECO:0007669"/>
    <property type="project" value="InterPro"/>
</dbReference>
<feature type="compositionally biased region" description="Low complexity" evidence="3">
    <location>
        <begin position="1"/>
        <end position="13"/>
    </location>
</feature>
<evidence type="ECO:0000256" key="1">
    <source>
        <dbReference type="ARBA" id="ARBA00022801"/>
    </source>
</evidence>
<dbReference type="SUPFAM" id="SSF53474">
    <property type="entry name" value="alpha/beta-Hydrolases"/>
    <property type="match status" value="1"/>
</dbReference>
<feature type="compositionally biased region" description="Low complexity" evidence="3">
    <location>
        <begin position="283"/>
        <end position="297"/>
    </location>
</feature>
<evidence type="ECO:0000259" key="4">
    <source>
        <dbReference type="Pfam" id="PF01764"/>
    </source>
</evidence>
<feature type="region of interest" description="Disordered" evidence="3">
    <location>
        <begin position="100"/>
        <end position="147"/>
    </location>
</feature>
<dbReference type="InterPro" id="IPR029058">
    <property type="entry name" value="AB_hydrolase_fold"/>
</dbReference>
<keyword evidence="2" id="KW-0443">Lipid metabolism</keyword>
<feature type="compositionally biased region" description="Low complexity" evidence="3">
    <location>
        <begin position="437"/>
        <end position="448"/>
    </location>
</feature>
<dbReference type="AlphaFoldDB" id="A0A7S2EBT0"/>
<dbReference type="GO" id="GO:0006629">
    <property type="term" value="P:lipid metabolic process"/>
    <property type="evidence" value="ECO:0007669"/>
    <property type="project" value="UniProtKB-KW"/>
</dbReference>
<feature type="region of interest" description="Disordered" evidence="3">
    <location>
        <begin position="726"/>
        <end position="750"/>
    </location>
</feature>
<accession>A0A7S2EBT0</accession>
<feature type="compositionally biased region" description="Basic and acidic residues" evidence="3">
    <location>
        <begin position="100"/>
        <end position="118"/>
    </location>
</feature>
<feature type="region of interest" description="Disordered" evidence="3">
    <location>
        <begin position="53"/>
        <end position="81"/>
    </location>
</feature>
<feature type="compositionally biased region" description="Low complexity" evidence="3">
    <location>
        <begin position="238"/>
        <end position="257"/>
    </location>
</feature>
<dbReference type="InterPro" id="IPR033556">
    <property type="entry name" value="PLA"/>
</dbReference>
<evidence type="ECO:0000256" key="2">
    <source>
        <dbReference type="ARBA" id="ARBA00023098"/>
    </source>
</evidence>
<dbReference type="PANTHER" id="PTHR31828:SF1">
    <property type="entry name" value="PHOSPHOLIPASE A1-IIGAMMA"/>
    <property type="match status" value="1"/>
</dbReference>
<feature type="region of interest" description="Disordered" evidence="3">
    <location>
        <begin position="1"/>
        <end position="37"/>
    </location>
</feature>
<feature type="compositionally biased region" description="Polar residues" evidence="3">
    <location>
        <begin position="221"/>
        <end position="237"/>
    </location>
</feature>
<organism evidence="5">
    <name type="scientific">Ditylum brightwellii</name>
    <dbReference type="NCBI Taxonomy" id="49249"/>
    <lineage>
        <taxon>Eukaryota</taxon>
        <taxon>Sar</taxon>
        <taxon>Stramenopiles</taxon>
        <taxon>Ochrophyta</taxon>
        <taxon>Bacillariophyta</taxon>
        <taxon>Mediophyceae</taxon>
        <taxon>Lithodesmiophycidae</taxon>
        <taxon>Lithodesmiales</taxon>
        <taxon>Lithodesmiaceae</taxon>
        <taxon>Ditylum</taxon>
    </lineage>
</organism>
<feature type="compositionally biased region" description="Polar residues" evidence="3">
    <location>
        <begin position="53"/>
        <end position="63"/>
    </location>
</feature>
<sequence>MTSMTNGTTSSGNPFDEFPVDNPSPQHVRHKSSPSDLFHSSLLGTEVQKNIFPNTSAAPTTLAQPEITEPTDSDKKMHIPSHSLDPAALRYIAAQLAQDKPRCATEKEQAQQAAEDHMSTLGKSPKMSTGTKKSHRRKPSRDLFQSKLMRKAVPESVVGGSNVAAGVLGLGSTLDEDPSAVKDIGSKSQSTTPTRESKVTKMKSIISLGGKAKTAGISQKKAPTSTNTSPKQHSASLSPHAPISSPRRASAATSSPSVISTGTPFLTTPLETPKYAQMTTEKSSANNSASSLRSFSPVSFSNTDPGLNIPDLSISEQHPGTSSATGGGGQNAITTDHTLRSSELDPSDFQVEIPPAEEFLVHSRVCATLSSYPIVDQNFDFGTLAGMSRMSLEAFASRIPSMSMSLSPGSMSLPPKMISSPDSSAMSSPPPLQMTFSSPSSHSNLSPPGQSPWSRDGAQLVDSHRPIVNTILECADDIVVEGFFHEIGDDERHETVVVGGDKSTHDRIEVAVFSSQKHRQFVVAYRGTTERQKKPVRNRQIRQVKETARNAYANNLHPKQPVTVFPPLRDAYFKKGLEEKIFDLLNDLSENNPFCDVVFTGHSFGAALATIGSLRYAIDHPMMRVSCHAFGSPKVGAQNFRDLVNSLPNLKVMRVEYGSDPWVFAPEGQGWVHVGHTIVLNTTLGSSTPGGTPERNIDSGRSLRNLRLSKDNNSFSEKNESVTAQAFKFDKGRKSGGGSGSGGLFKKNKKGNTDQEIRSYVQAIEQYTHRGLTWVKGYVGEDVGVGVRGKGEEKRLVC</sequence>
<feature type="region of interest" description="Disordered" evidence="3">
    <location>
        <begin position="313"/>
        <end position="334"/>
    </location>
</feature>
<dbReference type="Pfam" id="PF01764">
    <property type="entry name" value="Lipase_3"/>
    <property type="match status" value="1"/>
</dbReference>
<dbReference type="PANTHER" id="PTHR31828">
    <property type="entry name" value="PHOSPHOLIPASE A1-IIGAMMA"/>
    <property type="match status" value="1"/>
</dbReference>
<protein>
    <recommendedName>
        <fullName evidence="4">Fungal lipase-type domain-containing protein</fullName>
    </recommendedName>
</protein>
<dbReference type="InterPro" id="IPR002921">
    <property type="entry name" value="Fungal_lipase-type"/>
</dbReference>
<evidence type="ECO:0000256" key="3">
    <source>
        <dbReference type="SAM" id="MobiDB-lite"/>
    </source>
</evidence>
<feature type="region of interest" description="Disordered" evidence="3">
    <location>
        <begin position="172"/>
        <end position="297"/>
    </location>
</feature>
<dbReference type="EMBL" id="HBGN01014240">
    <property type="protein sequence ID" value="CAD9326358.1"/>
    <property type="molecule type" value="Transcribed_RNA"/>
</dbReference>
<gene>
    <name evidence="5" type="ORF">DBRI1063_LOCUS9101</name>
</gene>
<evidence type="ECO:0000313" key="5">
    <source>
        <dbReference type="EMBL" id="CAD9326358.1"/>
    </source>
</evidence>
<feature type="compositionally biased region" description="Polar residues" evidence="3">
    <location>
        <begin position="258"/>
        <end position="270"/>
    </location>
</feature>